<evidence type="ECO:0000256" key="1">
    <source>
        <dbReference type="SAM" id="MobiDB-lite"/>
    </source>
</evidence>
<dbReference type="Proteomes" id="UP000286208">
    <property type="component" value="Unassembled WGS sequence"/>
</dbReference>
<gene>
    <name evidence="3" type="ORF">EGT67_19570</name>
</gene>
<evidence type="ECO:0000313" key="4">
    <source>
        <dbReference type="Proteomes" id="UP000286208"/>
    </source>
</evidence>
<feature type="region of interest" description="Disordered" evidence="1">
    <location>
        <begin position="157"/>
        <end position="190"/>
    </location>
</feature>
<dbReference type="InterPro" id="IPR012551">
    <property type="entry name" value="DUF1707_SHOCT-like"/>
</dbReference>
<keyword evidence="4" id="KW-1185">Reference proteome</keyword>
<feature type="domain" description="DUF1707" evidence="2">
    <location>
        <begin position="16"/>
        <end position="68"/>
    </location>
</feature>
<comment type="caution">
    <text evidence="3">The sequence shown here is derived from an EMBL/GenBank/DDBJ whole genome shotgun (WGS) entry which is preliminary data.</text>
</comment>
<evidence type="ECO:0000313" key="3">
    <source>
        <dbReference type="EMBL" id="RVW07652.1"/>
    </source>
</evidence>
<feature type="compositionally biased region" description="Basic and acidic residues" evidence="1">
    <location>
        <begin position="174"/>
        <end position="186"/>
    </location>
</feature>
<dbReference type="OrthoDB" id="4753163at2"/>
<proteinExistence type="predicted"/>
<organism evidence="3 4">
    <name type="scientific">Prescottella agglutinans</name>
    <dbReference type="NCBI Taxonomy" id="1644129"/>
    <lineage>
        <taxon>Bacteria</taxon>
        <taxon>Bacillati</taxon>
        <taxon>Actinomycetota</taxon>
        <taxon>Actinomycetes</taxon>
        <taxon>Mycobacteriales</taxon>
        <taxon>Nocardiaceae</taxon>
        <taxon>Prescottella</taxon>
    </lineage>
</organism>
<accession>A0A3S3ZT27</accession>
<dbReference type="PANTHER" id="PTHR40763:SF4">
    <property type="entry name" value="DUF1707 DOMAIN-CONTAINING PROTEIN"/>
    <property type="match status" value="1"/>
</dbReference>
<reference evidence="3 4" key="1">
    <citation type="submission" date="2018-11" db="EMBL/GenBank/DDBJ databases">
        <title>Rhodococcus spongicola sp. nov. and Rhodococcus xishaensis sp. nov. from marine sponges.</title>
        <authorList>
            <person name="Li L."/>
            <person name="Lin H.W."/>
        </authorList>
    </citation>
    <scope>NUCLEOTIDE SEQUENCE [LARGE SCALE GENOMIC DNA]</scope>
    <source>
        <strain evidence="3 4">CCTCC AB2014297</strain>
    </source>
</reference>
<dbReference type="EMBL" id="RKLP01000011">
    <property type="protein sequence ID" value="RVW07652.1"/>
    <property type="molecule type" value="Genomic_DNA"/>
</dbReference>
<evidence type="ECO:0000259" key="2">
    <source>
        <dbReference type="Pfam" id="PF08044"/>
    </source>
</evidence>
<dbReference type="PANTHER" id="PTHR40763">
    <property type="entry name" value="MEMBRANE PROTEIN-RELATED"/>
    <property type="match status" value="1"/>
</dbReference>
<dbReference type="Pfam" id="PF08044">
    <property type="entry name" value="DUF1707"/>
    <property type="match status" value="1"/>
</dbReference>
<protein>
    <submittedName>
        <fullName evidence="3">DUF1707 domain-containing protein</fullName>
    </submittedName>
</protein>
<sequence length="268" mass="28442">MSMPNRRSFGKPVTQIRARDVDRTAVREALDSAFSDGQLSQTEHRNRVGAARSARTLDDLDRLVRDLQAPPTLSDTVASQPPPPSTRWIVAVAAAVVAVCGIVVVTSDRDVAGPAGAAPATELMTAAGFGQMLDDIARGLGGSQVDQLTVYPEYASISRPVPGAPGSEQSYTYEDGKLTDDGRSPGRTEGVPVDLAELRPNVPRLIGLLYGADRTLRVSDPTQIFLDAKRGDDGPVVNIHLKNETSGASGFLTVGFDGAVRSVYRSDQ</sequence>
<name>A0A3S3ZT27_9NOCA</name>
<dbReference type="AlphaFoldDB" id="A0A3S3ZT27"/>